<dbReference type="KEGG" id="nps:KRR39_02730"/>
<dbReference type="EMBL" id="CP077062">
    <property type="protein sequence ID" value="QWZ08787.1"/>
    <property type="molecule type" value="Genomic_DNA"/>
</dbReference>
<dbReference type="Proteomes" id="UP000683575">
    <property type="component" value="Chromosome"/>
</dbReference>
<protein>
    <recommendedName>
        <fullName evidence="4">DUF1269 domain-containing protein</fullName>
    </recommendedName>
</protein>
<feature type="region of interest" description="Disordered" evidence="1">
    <location>
        <begin position="118"/>
        <end position="150"/>
    </location>
</feature>
<evidence type="ECO:0000313" key="3">
    <source>
        <dbReference type="Proteomes" id="UP000683575"/>
    </source>
</evidence>
<evidence type="ECO:0000313" key="2">
    <source>
        <dbReference type="EMBL" id="QWZ08787.1"/>
    </source>
</evidence>
<proteinExistence type="predicted"/>
<evidence type="ECO:0000256" key="1">
    <source>
        <dbReference type="SAM" id="MobiDB-lite"/>
    </source>
</evidence>
<keyword evidence="3" id="KW-1185">Reference proteome</keyword>
<reference evidence="2" key="1">
    <citation type="submission" date="2021-06" db="EMBL/GenBank/DDBJ databases">
        <title>Complete genome sequence of Nocardioides sp. G188.</title>
        <authorList>
            <person name="Im W.-T."/>
        </authorList>
    </citation>
    <scope>NUCLEOTIDE SEQUENCE</scope>
    <source>
        <strain evidence="2">G188</strain>
    </source>
</reference>
<dbReference type="AlphaFoldDB" id="A0A975SZR7"/>
<name>A0A975SZR7_9ACTN</name>
<gene>
    <name evidence="2" type="ORF">KRR39_02730</name>
</gene>
<sequence>MTDDEDLARVDYLVMEFPGDMMRGPGLALLADIMEVGVGRVLDLVFIRKGPDSSISIVDVTSLAAGGDGVSVDPDLSALLLARTGHLGEAEIAEAATHIDVGSSAGILVFEKSPARPDVVVPRQRTPSPVPSSPTVPSSRRSRSWDFSAG</sequence>
<dbReference type="RefSeq" id="WP_216940556.1">
    <property type="nucleotide sequence ID" value="NZ_CP077062.1"/>
</dbReference>
<evidence type="ECO:0008006" key="4">
    <source>
        <dbReference type="Google" id="ProtNLM"/>
    </source>
</evidence>
<accession>A0A975SZR7</accession>
<organism evidence="2 3">
    <name type="scientific">Nocardioides panacis</name>
    <dbReference type="NCBI Taxonomy" id="2849501"/>
    <lineage>
        <taxon>Bacteria</taxon>
        <taxon>Bacillati</taxon>
        <taxon>Actinomycetota</taxon>
        <taxon>Actinomycetes</taxon>
        <taxon>Propionibacteriales</taxon>
        <taxon>Nocardioidaceae</taxon>
        <taxon>Nocardioides</taxon>
    </lineage>
</organism>